<dbReference type="AlphaFoldDB" id="X0TRJ1"/>
<protein>
    <recommendedName>
        <fullName evidence="2">Transketolase-like pyrimidine-binding domain-containing protein</fullName>
    </recommendedName>
</protein>
<evidence type="ECO:0000259" key="2">
    <source>
        <dbReference type="SMART" id="SM00861"/>
    </source>
</evidence>
<dbReference type="Gene3D" id="3.40.50.970">
    <property type="match status" value="1"/>
</dbReference>
<reference evidence="3" key="1">
    <citation type="journal article" date="2014" name="Front. Microbiol.">
        <title>High frequency of phylogenetically diverse reductive dehalogenase-homologous genes in deep subseafloor sedimentary metagenomes.</title>
        <authorList>
            <person name="Kawai M."/>
            <person name="Futagami T."/>
            <person name="Toyoda A."/>
            <person name="Takaki Y."/>
            <person name="Nishi S."/>
            <person name="Hori S."/>
            <person name="Arai W."/>
            <person name="Tsubouchi T."/>
            <person name="Morono Y."/>
            <person name="Uchiyama I."/>
            <person name="Ito T."/>
            <person name="Fujiyama A."/>
            <person name="Inagaki F."/>
            <person name="Takami H."/>
        </authorList>
    </citation>
    <scope>NUCLEOTIDE SEQUENCE</scope>
    <source>
        <strain evidence="3">Expedition CK06-06</strain>
    </source>
</reference>
<accession>X0TRJ1</accession>
<dbReference type="InterPro" id="IPR029061">
    <property type="entry name" value="THDP-binding"/>
</dbReference>
<organism evidence="3">
    <name type="scientific">marine sediment metagenome</name>
    <dbReference type="NCBI Taxonomy" id="412755"/>
    <lineage>
        <taxon>unclassified sequences</taxon>
        <taxon>metagenomes</taxon>
        <taxon>ecological metagenomes</taxon>
    </lineage>
</organism>
<gene>
    <name evidence="3" type="ORF">S01H1_21567</name>
</gene>
<proteinExistence type="predicted"/>
<name>X0TRJ1_9ZZZZ</name>
<dbReference type="SUPFAM" id="SSF52518">
    <property type="entry name" value="Thiamin diphosphate-binding fold (THDP-binding)"/>
    <property type="match status" value="1"/>
</dbReference>
<sequence length="122" mass="13204">MKQTVFMMALNEALNEEMERDEKVFIIGEDVQSGVFGASRGLIAKYGPERVMDTPLSETAVAGAALGAATAGYRPVADFMFADFMFVAANEIVNNIANWHFIHGGKVNLPVVLFASIGGYVR</sequence>
<dbReference type="InterPro" id="IPR005475">
    <property type="entry name" value="Transketolase-like_Pyr-bd"/>
</dbReference>
<dbReference type="PANTHER" id="PTHR43257">
    <property type="entry name" value="PYRUVATE DEHYDROGENASE E1 COMPONENT BETA SUBUNIT"/>
    <property type="match status" value="1"/>
</dbReference>
<dbReference type="EMBL" id="BARS01011982">
    <property type="protein sequence ID" value="GAF95839.1"/>
    <property type="molecule type" value="Genomic_DNA"/>
</dbReference>
<keyword evidence="1" id="KW-0786">Thiamine pyrophosphate</keyword>
<dbReference type="Pfam" id="PF02779">
    <property type="entry name" value="Transket_pyr"/>
    <property type="match status" value="1"/>
</dbReference>
<feature type="non-terminal residue" evidence="3">
    <location>
        <position position="122"/>
    </location>
</feature>
<comment type="caution">
    <text evidence="3">The sequence shown here is derived from an EMBL/GenBank/DDBJ whole genome shotgun (WGS) entry which is preliminary data.</text>
</comment>
<feature type="domain" description="Transketolase-like pyrimidine-binding" evidence="2">
    <location>
        <begin position="4"/>
        <end position="122"/>
    </location>
</feature>
<evidence type="ECO:0000256" key="1">
    <source>
        <dbReference type="ARBA" id="ARBA00023052"/>
    </source>
</evidence>
<dbReference type="PANTHER" id="PTHR43257:SF2">
    <property type="entry name" value="PYRUVATE DEHYDROGENASE E1 COMPONENT SUBUNIT BETA"/>
    <property type="match status" value="1"/>
</dbReference>
<evidence type="ECO:0000313" key="3">
    <source>
        <dbReference type="EMBL" id="GAF95839.1"/>
    </source>
</evidence>
<dbReference type="SMART" id="SM00861">
    <property type="entry name" value="Transket_pyr"/>
    <property type="match status" value="1"/>
</dbReference>